<proteinExistence type="predicted"/>
<dbReference type="AlphaFoldDB" id="A0A482M9H2"/>
<accession>A0A482M9H2</accession>
<keyword evidence="1" id="KW-0614">Plasmid</keyword>
<evidence type="ECO:0000313" key="1">
    <source>
        <dbReference type="EMBL" id="QBQ69849.1"/>
    </source>
</evidence>
<sequence length="33" mass="3834">MEIINIKEVKTIKKINPADGAASRPRYQSRYRS</sequence>
<reference evidence="1" key="1">
    <citation type="submission" date="2018-11" db="EMBL/GenBank/DDBJ databases">
        <title>Emergence of plasmid-mediated tetracycline resistance in animals and humans.</title>
        <authorList>
            <person name="He T."/>
            <person name="Wang R."/>
            <person name="Liu D."/>
            <person name="Walsh T.R."/>
            <person name="Zhang R."/>
            <person name="Lv Y."/>
            <person name="Ke Y."/>
            <person name="Ji Q."/>
            <person name="Wei R."/>
            <person name="Liu Z."/>
            <person name="Shen Y."/>
            <person name="Sun L."/>
            <person name="Lei L."/>
            <person name="Lv Z."/>
            <person name="Li Y."/>
            <person name="Pang M."/>
            <person name="Wang L."/>
            <person name="Sun Q."/>
            <person name="Shen Z."/>
            <person name="Wang S."/>
            <person name="Chen G."/>
            <person name="Wu C."/>
            <person name="Shen J."/>
            <person name="Wang Y."/>
        </authorList>
    </citation>
    <scope>NUCLEOTIDE SEQUENCE</scope>
    <source>
        <strain evidence="1">47EC</strain>
        <plasmid evidence="1">p47EC</plasmid>
    </source>
</reference>
<dbReference type="EMBL" id="MK134376">
    <property type="protein sequence ID" value="QBQ69849.1"/>
    <property type="molecule type" value="Genomic_DNA"/>
</dbReference>
<geneLocation type="plasmid" evidence="1">
    <name>p47EC</name>
</geneLocation>
<organism evidence="1">
    <name type="scientific">Escherichia coli</name>
    <dbReference type="NCBI Taxonomy" id="562"/>
    <lineage>
        <taxon>Bacteria</taxon>
        <taxon>Pseudomonadati</taxon>
        <taxon>Pseudomonadota</taxon>
        <taxon>Gammaproteobacteria</taxon>
        <taxon>Enterobacterales</taxon>
        <taxon>Enterobacteriaceae</taxon>
        <taxon>Escherichia</taxon>
    </lineage>
</organism>
<name>A0A482M9H2_ECOLX</name>
<protein>
    <submittedName>
        <fullName evidence="1">Uncharacterized protein</fullName>
    </submittedName>
</protein>